<gene>
    <name evidence="1" type="ORF">OTI717_LOCUS39710</name>
</gene>
<protein>
    <submittedName>
        <fullName evidence="1">Uncharacterized protein</fullName>
    </submittedName>
</protein>
<evidence type="ECO:0000313" key="2">
    <source>
        <dbReference type="Proteomes" id="UP000663823"/>
    </source>
</evidence>
<dbReference type="Proteomes" id="UP000663823">
    <property type="component" value="Unassembled WGS sequence"/>
</dbReference>
<feature type="non-terminal residue" evidence="1">
    <location>
        <position position="1"/>
    </location>
</feature>
<dbReference type="AlphaFoldDB" id="A0A820DDM4"/>
<reference evidence="1" key="1">
    <citation type="submission" date="2021-02" db="EMBL/GenBank/DDBJ databases">
        <authorList>
            <person name="Nowell W R."/>
        </authorList>
    </citation>
    <scope>NUCLEOTIDE SEQUENCE</scope>
</reference>
<evidence type="ECO:0000313" key="1">
    <source>
        <dbReference type="EMBL" id="CAF4230384.1"/>
    </source>
</evidence>
<organism evidence="1 2">
    <name type="scientific">Rotaria sordida</name>
    <dbReference type="NCBI Taxonomy" id="392033"/>
    <lineage>
        <taxon>Eukaryota</taxon>
        <taxon>Metazoa</taxon>
        <taxon>Spiralia</taxon>
        <taxon>Gnathifera</taxon>
        <taxon>Rotifera</taxon>
        <taxon>Eurotatoria</taxon>
        <taxon>Bdelloidea</taxon>
        <taxon>Philodinida</taxon>
        <taxon>Philodinidae</taxon>
        <taxon>Rotaria</taxon>
    </lineage>
</organism>
<dbReference type="EMBL" id="CAJOAX010027304">
    <property type="protein sequence ID" value="CAF4230384.1"/>
    <property type="molecule type" value="Genomic_DNA"/>
</dbReference>
<proteinExistence type="predicted"/>
<name>A0A820DDM4_9BILA</name>
<accession>A0A820DDM4</accession>
<sequence>ITVNDLRAIMSQIWLLPENFNTLISEKTITFEILNQFYIDFHARENIDERLNKVNKIKIILFVKKIQDHLNLHSCITRVVIKMIIEHFNNTILTSFLDEFNKIPHFISIIDIFDDLITSGLISTTELLVYSKQDLIIKKSFLLKHFESISFFHKSDADLLAEITLVMREDDLIEYLTQRAMIIKEIYINSILNNDECRNFITNNLIESTKRLSSLSIHEFIHYFNLDPNCGKIFYWMGLTDENIVKTLIEIKIFVNEYILDGIYNHFLMRLHDTLG</sequence>
<comment type="caution">
    <text evidence="1">The sequence shown here is derived from an EMBL/GenBank/DDBJ whole genome shotgun (WGS) entry which is preliminary data.</text>
</comment>